<dbReference type="PANTHER" id="PTHR43429">
    <property type="entry name" value="PYRIDINE NUCLEOTIDE-DISULFIDE OXIDOREDUCTASE DOMAIN-CONTAINING"/>
    <property type="match status" value="1"/>
</dbReference>
<dbReference type="RefSeq" id="WP_015710483.1">
    <property type="nucleotide sequence ID" value="NC_015577.1"/>
</dbReference>
<dbReference type="InterPro" id="IPR036188">
    <property type="entry name" value="FAD/NAD-bd_sf"/>
</dbReference>
<reference evidence="7 8" key="2">
    <citation type="journal article" date="2011" name="ISME J.">
        <title>RNA-seq reveals cooperative metabolic interactions between two termite-gut spirochete species in co-culture.</title>
        <authorList>
            <person name="Rosenthal A.Z."/>
            <person name="Matson E.G."/>
            <person name="Eldar A."/>
            <person name="Leadbetter J.R."/>
        </authorList>
    </citation>
    <scope>NUCLEOTIDE SEQUENCE [LARGE SCALE GENOMIC DNA]</scope>
    <source>
        <strain evidence="8">ATCC BAA-888 / DSM 13862 / ZAS-9</strain>
    </source>
</reference>
<protein>
    <submittedName>
        <fullName evidence="7">Nitrate reductase, NADH oxidase subunit</fullName>
    </submittedName>
</protein>
<evidence type="ECO:0000256" key="2">
    <source>
        <dbReference type="ARBA" id="ARBA00006442"/>
    </source>
</evidence>
<keyword evidence="3" id="KW-0285">Flavoprotein</keyword>
<dbReference type="PRINTS" id="PR00411">
    <property type="entry name" value="PNDRDTASEI"/>
</dbReference>
<dbReference type="AlphaFoldDB" id="F5YE21"/>
<dbReference type="EMBL" id="CP001841">
    <property type="protein sequence ID" value="AEF83187.1"/>
    <property type="molecule type" value="Genomic_DNA"/>
</dbReference>
<dbReference type="Gene3D" id="3.30.390.30">
    <property type="match status" value="1"/>
</dbReference>
<feature type="domain" description="NADH-rubredoxin oxidoreductase C-terminal" evidence="6">
    <location>
        <begin position="312"/>
        <end position="376"/>
    </location>
</feature>
<name>F5YE21_LEAAZ</name>
<dbReference type="InterPro" id="IPR041575">
    <property type="entry name" value="Rubredoxin_C"/>
</dbReference>
<dbReference type="eggNOG" id="COG1251">
    <property type="taxonomic scope" value="Bacteria"/>
</dbReference>
<dbReference type="GO" id="GO:0016491">
    <property type="term" value="F:oxidoreductase activity"/>
    <property type="evidence" value="ECO:0007669"/>
    <property type="project" value="InterPro"/>
</dbReference>
<evidence type="ECO:0000313" key="8">
    <source>
        <dbReference type="Proteomes" id="UP000009222"/>
    </source>
</evidence>
<dbReference type="HOGENOM" id="CLU_003291_4_4_12"/>
<dbReference type="InterPro" id="IPR023753">
    <property type="entry name" value="FAD/NAD-binding_dom"/>
</dbReference>
<proteinExistence type="inferred from homology"/>
<dbReference type="OrthoDB" id="9802028at2"/>
<dbReference type="Gene3D" id="3.50.50.60">
    <property type="entry name" value="FAD/NAD(P)-binding domain"/>
    <property type="match status" value="2"/>
</dbReference>
<gene>
    <name evidence="7" type="ordered locus">TREAZ_1533</name>
</gene>
<keyword evidence="4" id="KW-0274">FAD</keyword>
<dbReference type="STRING" id="545695.TREAZ_1533"/>
<dbReference type="PRINTS" id="PR00368">
    <property type="entry name" value="FADPNR"/>
</dbReference>
<dbReference type="PANTHER" id="PTHR43429:SF3">
    <property type="entry name" value="NITRITE REDUCTASE [NAD(P)H]"/>
    <property type="match status" value="1"/>
</dbReference>
<reference evidence="8" key="1">
    <citation type="submission" date="2009-12" db="EMBL/GenBank/DDBJ databases">
        <title>Complete sequence of Treponema azotonutricium strain ZAS-9.</title>
        <authorList>
            <person name="Tetu S.G."/>
            <person name="Matson E."/>
            <person name="Ren Q."/>
            <person name="Seshadri R."/>
            <person name="Elbourne L."/>
            <person name="Hassan K.A."/>
            <person name="Durkin A."/>
            <person name="Radune D."/>
            <person name="Mohamoud Y."/>
            <person name="Shay R."/>
            <person name="Jin S."/>
            <person name="Zhang X."/>
            <person name="Lucey K."/>
            <person name="Ballor N.R."/>
            <person name="Ottesen E."/>
            <person name="Rosenthal R."/>
            <person name="Allen A."/>
            <person name="Leadbetter J.R."/>
            <person name="Paulsen I.T."/>
        </authorList>
    </citation>
    <scope>NUCLEOTIDE SEQUENCE [LARGE SCALE GENOMIC DNA]</scope>
    <source>
        <strain evidence="8">ATCC BAA-888 / DSM 13862 / ZAS-9</strain>
    </source>
</reference>
<dbReference type="Pfam" id="PF07992">
    <property type="entry name" value="Pyr_redox_2"/>
    <property type="match status" value="1"/>
</dbReference>
<evidence type="ECO:0000259" key="5">
    <source>
        <dbReference type="Pfam" id="PF07992"/>
    </source>
</evidence>
<accession>F5YE21</accession>
<evidence type="ECO:0000256" key="1">
    <source>
        <dbReference type="ARBA" id="ARBA00001974"/>
    </source>
</evidence>
<sequence>MKHLIIGAGAAAVSAVRRILKEKPEDTVVIVSQDEEVYSRCMLHKFISGERDAPSINFINDDIFAHKNVQWIKGKTITRLDGATKTVYAGDEKIASGDTVLIATGSNSVTPPIGELKTAKNAFGLRHLSDARAIAGSAKSAKEVVIIGAGLVGLDAAYALLELGKKLTIIEMAPTALAINLDAHGAEAYQKLFEAKGVTFHLARKVVNTKGDGAGNITGVEMDNGVTVPCDMVVMAVGVRAAIAFLEGSGVKTERAVVVDDYLATSVPGIYAAGDVAGLSGIWPNAQKQGEMAAYNMTGTKWAYDDRFAIKNTINFFGLPSLSLGAINPQEGDTVLVKEDRGNYRKIILRDGAPAGVILQGEIGGSGFWLHLIKNKIRIDKLGKSPWKVTYADFFGLEANGEYKYVV</sequence>
<feature type="domain" description="FAD/NAD(P)-binding" evidence="5">
    <location>
        <begin position="2"/>
        <end position="290"/>
    </location>
</feature>
<evidence type="ECO:0000259" key="6">
    <source>
        <dbReference type="Pfam" id="PF18267"/>
    </source>
</evidence>
<evidence type="ECO:0000256" key="3">
    <source>
        <dbReference type="ARBA" id="ARBA00022630"/>
    </source>
</evidence>
<evidence type="ECO:0000313" key="7">
    <source>
        <dbReference type="EMBL" id="AEF83187.1"/>
    </source>
</evidence>
<dbReference type="InParanoid" id="F5YE21"/>
<dbReference type="InterPro" id="IPR016156">
    <property type="entry name" value="FAD/NAD-linked_Rdtase_dimer_sf"/>
</dbReference>
<dbReference type="SUPFAM" id="SSF51905">
    <property type="entry name" value="FAD/NAD(P)-binding domain"/>
    <property type="match status" value="1"/>
</dbReference>
<dbReference type="KEGG" id="taz:TREAZ_1533"/>
<dbReference type="Proteomes" id="UP000009222">
    <property type="component" value="Chromosome"/>
</dbReference>
<dbReference type="InterPro" id="IPR050260">
    <property type="entry name" value="FAD-bd_OxRdtase"/>
</dbReference>
<keyword evidence="8" id="KW-1185">Reference proteome</keyword>
<evidence type="ECO:0000256" key="4">
    <source>
        <dbReference type="ARBA" id="ARBA00022827"/>
    </source>
</evidence>
<dbReference type="Pfam" id="PF18267">
    <property type="entry name" value="Rubredoxin_C"/>
    <property type="match status" value="1"/>
</dbReference>
<comment type="similarity">
    <text evidence="2">Belongs to the FAD-dependent oxidoreductase family.</text>
</comment>
<organism evidence="7 8">
    <name type="scientific">Leadbettera azotonutricia (strain ATCC BAA-888 / DSM 13862 / ZAS-9)</name>
    <name type="common">Treponema azotonutricium</name>
    <dbReference type="NCBI Taxonomy" id="545695"/>
    <lineage>
        <taxon>Bacteria</taxon>
        <taxon>Pseudomonadati</taxon>
        <taxon>Spirochaetota</taxon>
        <taxon>Spirochaetia</taxon>
        <taxon>Spirochaetales</taxon>
        <taxon>Breznakiellaceae</taxon>
        <taxon>Leadbettera</taxon>
    </lineage>
</organism>
<comment type="cofactor">
    <cofactor evidence="1">
        <name>FAD</name>
        <dbReference type="ChEBI" id="CHEBI:57692"/>
    </cofactor>
</comment>